<dbReference type="GO" id="GO:0008422">
    <property type="term" value="F:beta-glucosidase activity"/>
    <property type="evidence" value="ECO:0007669"/>
    <property type="project" value="UniProtKB-EC"/>
</dbReference>
<dbReference type="EMBL" id="CABCSJ010000002">
    <property type="protein sequence ID" value="VST61810.1"/>
    <property type="molecule type" value="Genomic_DNA"/>
</dbReference>
<reference evidence="1 2" key="1">
    <citation type="submission" date="2019-04" db="EMBL/GenBank/DDBJ databases">
        <authorList>
            <consortium name="Pathogen Informatics"/>
        </authorList>
    </citation>
    <scope>NUCLEOTIDE SEQUENCE [LARGE SCALE GENOMIC DNA]</scope>
    <source>
        <strain evidence="1 2">GPSC535</strain>
    </source>
</reference>
<dbReference type="Proteomes" id="UP000405447">
    <property type="component" value="Unassembled WGS sequence"/>
</dbReference>
<dbReference type="AlphaFoldDB" id="A0AAQ2VXT7"/>
<accession>A0AAQ2VXT7</accession>
<sequence length="59" mass="6896">MPRLVDLRKKPYYLNDDQIAWVESTLENLTDEEKIGQLFVNLFFFGGDAFSGNNLRIRS</sequence>
<keyword evidence="1" id="KW-0326">Glycosidase</keyword>
<comment type="caution">
    <text evidence="1">The sequence shown here is derived from an EMBL/GenBank/DDBJ whole genome shotgun (WGS) entry which is preliminary data.</text>
</comment>
<gene>
    <name evidence="1" type="primary">nag3_2</name>
    <name evidence="1" type="ORF">SAMEA3389245_00476</name>
</gene>
<organism evidence="1 2">
    <name type="scientific">Streptococcus pneumoniae</name>
    <dbReference type="NCBI Taxonomy" id="1313"/>
    <lineage>
        <taxon>Bacteria</taxon>
        <taxon>Bacillati</taxon>
        <taxon>Bacillota</taxon>
        <taxon>Bacilli</taxon>
        <taxon>Lactobacillales</taxon>
        <taxon>Streptococcaceae</taxon>
        <taxon>Streptococcus</taxon>
    </lineage>
</organism>
<protein>
    <submittedName>
        <fullName evidence="1">Beta-N-acetylglucosaminidase/beta-glucosidase (3-beta-N-acetyl-D-glucosaminidase/beta-D-glucosidase)(Nag3)</fullName>
        <ecNumber evidence="1">3.2.1.21</ecNumber>
    </submittedName>
</protein>
<proteinExistence type="predicted"/>
<keyword evidence="1" id="KW-0378">Hydrolase</keyword>
<evidence type="ECO:0000313" key="2">
    <source>
        <dbReference type="Proteomes" id="UP000405447"/>
    </source>
</evidence>
<name>A0AAQ2VXT7_STREE</name>
<dbReference type="EC" id="3.2.1.21" evidence="1"/>
<evidence type="ECO:0000313" key="1">
    <source>
        <dbReference type="EMBL" id="VST61810.1"/>
    </source>
</evidence>